<keyword evidence="11" id="KW-0511">Multifunctional enzyme</keyword>
<dbReference type="EC" id="4.2.1.17" evidence="4"/>
<evidence type="ECO:0000256" key="12">
    <source>
        <dbReference type="ARBA" id="ARBA00049556"/>
    </source>
</evidence>
<dbReference type="UniPathway" id="UPA00659"/>
<dbReference type="InterPro" id="IPR029045">
    <property type="entry name" value="ClpP/crotonase-like_dom_sf"/>
</dbReference>
<dbReference type="SUPFAM" id="SSF48179">
    <property type="entry name" value="6-phosphogluconate dehydrogenase C-terminal domain-like"/>
    <property type="match status" value="2"/>
</dbReference>
<evidence type="ECO:0000256" key="10">
    <source>
        <dbReference type="ARBA" id="ARBA00023239"/>
    </source>
</evidence>
<dbReference type="Gene3D" id="1.10.1040.50">
    <property type="match status" value="1"/>
</dbReference>
<evidence type="ECO:0000313" key="17">
    <source>
        <dbReference type="Proteomes" id="UP000057737"/>
    </source>
</evidence>
<evidence type="ECO:0000256" key="6">
    <source>
        <dbReference type="ARBA" id="ARBA00022963"/>
    </source>
</evidence>
<evidence type="ECO:0000256" key="1">
    <source>
        <dbReference type="ARBA" id="ARBA00005005"/>
    </source>
</evidence>
<evidence type="ECO:0000256" key="2">
    <source>
        <dbReference type="ARBA" id="ARBA00007005"/>
    </source>
</evidence>
<organism evidence="16 17">
    <name type="scientific">Bradyrhizobium macuxiense</name>
    <dbReference type="NCBI Taxonomy" id="1755647"/>
    <lineage>
        <taxon>Bacteria</taxon>
        <taxon>Pseudomonadati</taxon>
        <taxon>Pseudomonadota</taxon>
        <taxon>Alphaproteobacteria</taxon>
        <taxon>Hyphomicrobiales</taxon>
        <taxon>Nitrobacteraceae</taxon>
        <taxon>Bradyrhizobium</taxon>
    </lineage>
</organism>
<gene>
    <name evidence="16" type="ORF">AS156_05890</name>
</gene>
<dbReference type="Pfam" id="PF00378">
    <property type="entry name" value="ECH_1"/>
    <property type="match status" value="1"/>
</dbReference>
<dbReference type="InterPro" id="IPR018376">
    <property type="entry name" value="Enoyl-CoA_hyd/isom_CS"/>
</dbReference>
<dbReference type="Pfam" id="PF02737">
    <property type="entry name" value="3HCDH_N"/>
    <property type="match status" value="1"/>
</dbReference>
<dbReference type="GO" id="GO:0016509">
    <property type="term" value="F:long-chain (3S)-3-hydroxyacyl-CoA dehydrogenase (NAD+) activity"/>
    <property type="evidence" value="ECO:0007669"/>
    <property type="project" value="TreeGrafter"/>
</dbReference>
<dbReference type="Pfam" id="PF00725">
    <property type="entry name" value="3HCDH"/>
    <property type="match status" value="1"/>
</dbReference>
<dbReference type="GO" id="GO:0070403">
    <property type="term" value="F:NAD+ binding"/>
    <property type="evidence" value="ECO:0007669"/>
    <property type="project" value="InterPro"/>
</dbReference>
<keyword evidence="10" id="KW-0456">Lyase</keyword>
<dbReference type="FunFam" id="3.40.50.720:FF:000009">
    <property type="entry name" value="Fatty oxidation complex, alpha subunit"/>
    <property type="match status" value="1"/>
</dbReference>
<evidence type="ECO:0000256" key="8">
    <source>
        <dbReference type="ARBA" id="ARBA00023027"/>
    </source>
</evidence>
<dbReference type="InterPro" id="IPR036291">
    <property type="entry name" value="NAD(P)-bd_dom_sf"/>
</dbReference>
<dbReference type="InterPro" id="IPR008927">
    <property type="entry name" value="6-PGluconate_DH-like_C_sf"/>
</dbReference>
<dbReference type="InterPro" id="IPR006108">
    <property type="entry name" value="3HC_DH_C"/>
</dbReference>
<dbReference type="Proteomes" id="UP000057737">
    <property type="component" value="Unassembled WGS sequence"/>
</dbReference>
<keyword evidence="6" id="KW-0442">Lipid degradation</keyword>
<comment type="catalytic activity">
    <reaction evidence="12">
        <text>a (3S)-3-hydroxyacyl-CoA + NAD(+) = a 3-oxoacyl-CoA + NADH + H(+)</text>
        <dbReference type="Rhea" id="RHEA:22432"/>
        <dbReference type="ChEBI" id="CHEBI:15378"/>
        <dbReference type="ChEBI" id="CHEBI:57318"/>
        <dbReference type="ChEBI" id="CHEBI:57540"/>
        <dbReference type="ChEBI" id="CHEBI:57945"/>
        <dbReference type="ChEBI" id="CHEBI:90726"/>
        <dbReference type="EC" id="1.1.1.35"/>
    </reaction>
</comment>
<dbReference type="SUPFAM" id="SSF51735">
    <property type="entry name" value="NAD(P)-binding Rossmann-fold domains"/>
    <property type="match status" value="1"/>
</dbReference>
<dbReference type="GO" id="GO:0004300">
    <property type="term" value="F:enoyl-CoA hydratase activity"/>
    <property type="evidence" value="ECO:0007669"/>
    <property type="project" value="UniProtKB-EC"/>
</dbReference>
<evidence type="ECO:0000313" key="16">
    <source>
        <dbReference type="EMBL" id="KWV55275.1"/>
    </source>
</evidence>
<dbReference type="Gene3D" id="3.40.50.720">
    <property type="entry name" value="NAD(P)-binding Rossmann-like Domain"/>
    <property type="match status" value="1"/>
</dbReference>
<evidence type="ECO:0000256" key="7">
    <source>
        <dbReference type="ARBA" id="ARBA00023002"/>
    </source>
</evidence>
<comment type="caution">
    <text evidence="16">The sequence shown here is derived from an EMBL/GenBank/DDBJ whole genome shotgun (WGS) entry which is preliminary data.</text>
</comment>
<evidence type="ECO:0000259" key="14">
    <source>
        <dbReference type="Pfam" id="PF00725"/>
    </source>
</evidence>
<comment type="similarity">
    <text evidence="3">In the N-terminal section; belongs to the enoyl-CoA hydratase/isomerase family.</text>
</comment>
<dbReference type="SUPFAM" id="SSF52096">
    <property type="entry name" value="ClpP/crotonase"/>
    <property type="match status" value="1"/>
</dbReference>
<keyword evidence="5" id="KW-0276">Fatty acid metabolism</keyword>
<dbReference type="PANTHER" id="PTHR43612">
    <property type="entry name" value="TRIFUNCTIONAL ENZYME SUBUNIT ALPHA"/>
    <property type="match status" value="1"/>
</dbReference>
<feature type="domain" description="3-hydroxyacyl-CoA dehydrogenase NAD binding" evidence="15">
    <location>
        <begin position="329"/>
        <end position="507"/>
    </location>
</feature>
<sequence>MVFKNFKVEIDTDGIALVTLDIPGNSMNVLSEITAAELEEIVKQTSADTTVKGVVITSSKKALSAGADLAMLESMSRAYAQLYKEKGEVAANQRLFDQSRRFSLTLRAIETSGKPWIAAINGLALGGGFELTLCCHYRVAADNPMTRLGLPEIKVGLFPGAGGTQRVPRIVALQDAMQILLKGEAMDVARAKALRLIDAVVPPTELIKAAKDWIKGGGKAVMPWDEREFKPPGGSVFSKAGMMLFPTLNATYRRDTYDNHPAARAVMSCVYEGLQLPMDAALRVESRYFAQILRSKEAHAMIRSLFLSKRELNKGTRRPQNVPPTKVRKLALIGAGFVGSSIGFVSARAGIEVVLINRHQESADKAKAHAKAVFDELIKKGSAKESDRDEALARMIATVDYAMINDCDLIIESVFEDRKAKFETYAKAQPFLKEGAIFASNTSTLPINSLAEEFTDPTKFIGIHFFSPVEKMMLVEVVLGKNTGEVALATAFDYVRQLGKTPIVVNDSRGFFANRCVARFISEGKEMFLEGVRPAMIENCAKMAGMPVGPLSLSDETALDLRLTIMKATEADLGPHAIDQTDKELMTELVEKKGRLGRKNRKGFYDYPEKGKGKKSLWGGLADLQPKHLEPDMLDVEELKQRFLVVQAVEAARTVEDHVITDPREADVGSILGFGFAPFTGGALSYIDFMGTKEFVELCHKLAAKYGPRFAAPKLLEEMAKHGQTFYGRFGYKERALP</sequence>
<protein>
    <recommendedName>
        <fullName evidence="4">enoyl-CoA hydratase</fullName>
        <ecNumber evidence="4">4.2.1.17</ecNumber>
    </recommendedName>
</protein>
<keyword evidence="17" id="KW-1185">Reference proteome</keyword>
<evidence type="ECO:0000256" key="5">
    <source>
        <dbReference type="ARBA" id="ARBA00022832"/>
    </source>
</evidence>
<evidence type="ECO:0000256" key="3">
    <source>
        <dbReference type="ARBA" id="ARBA00008750"/>
    </source>
</evidence>
<comment type="similarity">
    <text evidence="13">Belongs to the enoyl-CoA hydratase/isomerase family.</text>
</comment>
<dbReference type="AlphaFoldDB" id="A0A109JUQ3"/>
<dbReference type="InterPro" id="IPR001753">
    <property type="entry name" value="Enoyl-CoA_hydra/iso"/>
</dbReference>
<reference evidence="16 17" key="1">
    <citation type="submission" date="2015-11" db="EMBL/GenBank/DDBJ databases">
        <title>Draft Genome Sequence of the Strain BR 10303 (Bradyrhizobium sp.) isolated from nodules of Centrolobium paraense.</title>
        <authorList>
            <person name="Zelli J.E."/>
            <person name="Simoes-Araujo J.L."/>
            <person name="Barauna A.C."/>
            <person name="Silva K."/>
        </authorList>
    </citation>
    <scope>NUCLEOTIDE SEQUENCE [LARGE SCALE GENOMIC DNA]</scope>
    <source>
        <strain evidence="16 17">BR 10303</strain>
    </source>
</reference>
<feature type="domain" description="3-hydroxyacyl-CoA dehydrogenase C-terminal" evidence="14">
    <location>
        <begin position="510"/>
        <end position="607"/>
    </location>
</feature>
<evidence type="ECO:0000256" key="11">
    <source>
        <dbReference type="ARBA" id="ARBA00023268"/>
    </source>
</evidence>
<comment type="pathway">
    <text evidence="1">Lipid metabolism; fatty acid beta-oxidation.</text>
</comment>
<dbReference type="CDD" id="cd06558">
    <property type="entry name" value="crotonase-like"/>
    <property type="match status" value="1"/>
</dbReference>
<dbReference type="Gene3D" id="3.90.226.10">
    <property type="entry name" value="2-enoyl-CoA Hydratase, Chain A, domain 1"/>
    <property type="match status" value="1"/>
</dbReference>
<dbReference type="GO" id="GO:0006635">
    <property type="term" value="P:fatty acid beta-oxidation"/>
    <property type="evidence" value="ECO:0007669"/>
    <property type="project" value="UniProtKB-UniPathway"/>
</dbReference>
<dbReference type="OrthoDB" id="9771883at2"/>
<dbReference type="RefSeq" id="WP_066507438.1">
    <property type="nucleotide sequence ID" value="NZ_LNCU01000063.1"/>
</dbReference>
<keyword evidence="7" id="KW-0560">Oxidoreductase</keyword>
<evidence type="ECO:0000256" key="13">
    <source>
        <dbReference type="RuleBase" id="RU003707"/>
    </source>
</evidence>
<evidence type="ECO:0000256" key="9">
    <source>
        <dbReference type="ARBA" id="ARBA00023098"/>
    </source>
</evidence>
<evidence type="ECO:0000256" key="4">
    <source>
        <dbReference type="ARBA" id="ARBA00012076"/>
    </source>
</evidence>
<dbReference type="PROSITE" id="PS00166">
    <property type="entry name" value="ENOYL_COA_HYDRATASE"/>
    <property type="match status" value="1"/>
</dbReference>
<comment type="similarity">
    <text evidence="2">In the central section; belongs to the 3-hydroxyacyl-CoA dehydrogenase family.</text>
</comment>
<dbReference type="EMBL" id="LNCU01000063">
    <property type="protein sequence ID" value="KWV55275.1"/>
    <property type="molecule type" value="Genomic_DNA"/>
</dbReference>
<dbReference type="PANTHER" id="PTHR43612:SF3">
    <property type="entry name" value="TRIFUNCTIONAL ENZYME SUBUNIT ALPHA, MITOCHONDRIAL"/>
    <property type="match status" value="1"/>
</dbReference>
<name>A0A109JUQ3_9BRAD</name>
<evidence type="ECO:0000259" key="15">
    <source>
        <dbReference type="Pfam" id="PF02737"/>
    </source>
</evidence>
<accession>A0A109JUQ3</accession>
<keyword evidence="8" id="KW-0520">NAD</keyword>
<dbReference type="InterPro" id="IPR050136">
    <property type="entry name" value="FA_oxidation_alpha_subunit"/>
</dbReference>
<keyword evidence="9" id="KW-0443">Lipid metabolism</keyword>
<proteinExistence type="inferred from homology"/>
<dbReference type="InterPro" id="IPR006176">
    <property type="entry name" value="3-OHacyl-CoA_DH_NAD-bd"/>
</dbReference>